<protein>
    <submittedName>
        <fullName evidence="3">RGS domain-containing protein</fullName>
    </submittedName>
</protein>
<feature type="compositionally biased region" description="Polar residues" evidence="1">
    <location>
        <begin position="44"/>
        <end position="55"/>
    </location>
</feature>
<dbReference type="STRING" id="64571.A0A1Y2GQI2"/>
<feature type="region of interest" description="Disordered" evidence="1">
    <location>
        <begin position="13"/>
        <end position="67"/>
    </location>
</feature>
<sequence>MLTTTISITQPSIQGPIMHFQSSRPSSPPSPSSFFRPTHKPRRSISSFDSRQSIEQDGDDSPMNRPSLHQILRNQGRGQYTLDNFAAFLQSQFCYENLAFWLASRQYRLCAQSLYLSVHQSVPQFDLTVESAKYLNPSQARAFSDLQLKMRAILDAFVLPSSPHELNLSDATRCSLLRAVAEGNYHPQVFEQARESIMDLMKCSSYPLFIEGIAAKRASSASSARSQSDSEKPSHDHDNPSWRHKAKHSFKLVSKMLKRSP</sequence>
<feature type="compositionally biased region" description="Basic residues" evidence="1">
    <location>
        <begin position="242"/>
        <end position="261"/>
    </location>
</feature>
<dbReference type="SUPFAM" id="SSF48097">
    <property type="entry name" value="Regulator of G-protein signaling, RGS"/>
    <property type="match status" value="1"/>
</dbReference>
<organism evidence="3 4">
    <name type="scientific">Lobosporangium transversale</name>
    <dbReference type="NCBI Taxonomy" id="64571"/>
    <lineage>
        <taxon>Eukaryota</taxon>
        <taxon>Fungi</taxon>
        <taxon>Fungi incertae sedis</taxon>
        <taxon>Mucoromycota</taxon>
        <taxon>Mortierellomycotina</taxon>
        <taxon>Mortierellomycetes</taxon>
        <taxon>Mortierellales</taxon>
        <taxon>Mortierellaceae</taxon>
        <taxon>Lobosporangium</taxon>
    </lineage>
</organism>
<dbReference type="AlphaFoldDB" id="A0A1Y2GQI2"/>
<dbReference type="EMBL" id="MCFF01000014">
    <property type="protein sequence ID" value="ORZ19145.1"/>
    <property type="molecule type" value="Genomic_DNA"/>
</dbReference>
<dbReference type="Gene3D" id="1.10.167.10">
    <property type="entry name" value="Regulator of G-protein Signalling 4, domain 2"/>
    <property type="match status" value="1"/>
</dbReference>
<evidence type="ECO:0000259" key="2">
    <source>
        <dbReference type="PROSITE" id="PS50132"/>
    </source>
</evidence>
<proteinExistence type="predicted"/>
<accession>A0A1Y2GQI2</accession>
<dbReference type="SMART" id="SM00315">
    <property type="entry name" value="RGS"/>
    <property type="match status" value="1"/>
</dbReference>
<comment type="caution">
    <text evidence="3">The sequence shown here is derived from an EMBL/GenBank/DDBJ whole genome shotgun (WGS) entry which is preliminary data.</text>
</comment>
<dbReference type="GeneID" id="33565669"/>
<dbReference type="InParanoid" id="A0A1Y2GQI2"/>
<feature type="domain" description="RGS" evidence="2">
    <location>
        <begin position="85"/>
        <end position="211"/>
    </location>
</feature>
<evidence type="ECO:0000313" key="4">
    <source>
        <dbReference type="Proteomes" id="UP000193648"/>
    </source>
</evidence>
<dbReference type="CDD" id="cd07440">
    <property type="entry name" value="RGS"/>
    <property type="match status" value="1"/>
</dbReference>
<dbReference type="InterPro" id="IPR016137">
    <property type="entry name" value="RGS"/>
</dbReference>
<evidence type="ECO:0000256" key="1">
    <source>
        <dbReference type="SAM" id="MobiDB-lite"/>
    </source>
</evidence>
<keyword evidence="4" id="KW-1185">Reference proteome</keyword>
<evidence type="ECO:0000313" key="3">
    <source>
        <dbReference type="EMBL" id="ORZ19145.1"/>
    </source>
</evidence>
<dbReference type="PANTHER" id="PTHR10845:SF192">
    <property type="entry name" value="DOUBLE HIT, ISOFORM B"/>
    <property type="match status" value="1"/>
</dbReference>
<dbReference type="Pfam" id="PF00615">
    <property type="entry name" value="RGS"/>
    <property type="match status" value="1"/>
</dbReference>
<reference evidence="3 4" key="1">
    <citation type="submission" date="2016-07" db="EMBL/GenBank/DDBJ databases">
        <title>Pervasive Adenine N6-methylation of Active Genes in Fungi.</title>
        <authorList>
            <consortium name="DOE Joint Genome Institute"/>
            <person name="Mondo S.J."/>
            <person name="Dannebaum R.O."/>
            <person name="Kuo R.C."/>
            <person name="Labutti K."/>
            <person name="Haridas S."/>
            <person name="Kuo A."/>
            <person name="Salamov A."/>
            <person name="Ahrendt S.R."/>
            <person name="Lipzen A."/>
            <person name="Sullivan W."/>
            <person name="Andreopoulos W.B."/>
            <person name="Clum A."/>
            <person name="Lindquist E."/>
            <person name="Daum C."/>
            <person name="Ramamoorthy G.K."/>
            <person name="Gryganskyi A."/>
            <person name="Culley D."/>
            <person name="Magnuson J.K."/>
            <person name="James T.Y."/>
            <person name="O'Malley M.A."/>
            <person name="Stajich J.E."/>
            <person name="Spatafora J.W."/>
            <person name="Visel A."/>
            <person name="Grigoriev I.V."/>
        </authorList>
    </citation>
    <scope>NUCLEOTIDE SEQUENCE [LARGE SCALE GENOMIC DNA]</scope>
    <source>
        <strain evidence="3 4">NRRL 3116</strain>
    </source>
</reference>
<dbReference type="PANTHER" id="PTHR10845">
    <property type="entry name" value="REGULATOR OF G PROTEIN SIGNALING"/>
    <property type="match status" value="1"/>
</dbReference>
<dbReference type="Proteomes" id="UP000193648">
    <property type="component" value="Unassembled WGS sequence"/>
</dbReference>
<dbReference type="InterPro" id="IPR036305">
    <property type="entry name" value="RGS_sf"/>
</dbReference>
<name>A0A1Y2GQI2_9FUNG</name>
<dbReference type="PROSITE" id="PS50132">
    <property type="entry name" value="RGS"/>
    <property type="match status" value="1"/>
</dbReference>
<dbReference type="OrthoDB" id="10266999at2759"/>
<dbReference type="RefSeq" id="XP_021882313.1">
    <property type="nucleotide sequence ID" value="XM_022023825.1"/>
</dbReference>
<gene>
    <name evidence="3" type="ORF">BCR41DRAFT_351609</name>
</gene>
<dbReference type="InterPro" id="IPR044926">
    <property type="entry name" value="RGS_subdomain_2"/>
</dbReference>
<feature type="compositionally biased region" description="Basic and acidic residues" evidence="1">
    <location>
        <begin position="228"/>
        <end position="241"/>
    </location>
</feature>
<feature type="region of interest" description="Disordered" evidence="1">
    <location>
        <begin position="220"/>
        <end position="261"/>
    </location>
</feature>